<dbReference type="STRING" id="585531.HMPREF0063_10872"/>
<evidence type="ECO:0000259" key="2">
    <source>
        <dbReference type="Pfam" id="PF13556"/>
    </source>
</evidence>
<comment type="similarity">
    <text evidence="1">Belongs to the CdaR family.</text>
</comment>
<sequence length="410" mass="45771">MPTHPLPWVEEWVTRFVLDESNASQVDAWVERTAQKILEEIPELASRPGLPDEIEEAIREHWICFLGQLTQPRIAFTLVPAAVHIARGSAQTSLPLDTLNRMYRIAQQSTWSYTTELIAEIDDARSERTDLLIFLWERASEWIDRSVNETSRVYHEARRRIEIGRNARWMETVSRVLDGEALDSRWVSSELGGYPMSGYHTAFVLAAGKEQDSVESLEESCRQLAAVAGLRAPLVVRPGGRQAWMWASTSRLLAPNAELALSNSRAGDLRVVVGPSRPGLAGFASSHHQARRTLDVVQPDKRGVFLYADHEALVLLGCNQEVDDFVRRTLGGLGGPSDHEASLRQTVARYLALGGSVDRTATELSVHRNTIRYRLQKATSLLGRDLAPRSSEVALALRHLELSHDGQLAH</sequence>
<feature type="domain" description="RsbT co-antagonist protein RsbRD N-terminal" evidence="3">
    <location>
        <begin position="27"/>
        <end position="167"/>
    </location>
</feature>
<dbReference type="InterPro" id="IPR041522">
    <property type="entry name" value="CdaR_GGDEF"/>
</dbReference>
<evidence type="ECO:0000313" key="6">
    <source>
        <dbReference type="Proteomes" id="UP000003111"/>
    </source>
</evidence>
<dbReference type="Pfam" id="PF17853">
    <property type="entry name" value="GGDEF_2"/>
    <property type="match status" value="1"/>
</dbReference>
<evidence type="ECO:0000256" key="1">
    <source>
        <dbReference type="ARBA" id="ARBA00006754"/>
    </source>
</evidence>
<evidence type="ECO:0000259" key="4">
    <source>
        <dbReference type="Pfam" id="PF17853"/>
    </source>
</evidence>
<gene>
    <name evidence="5" type="ORF">HMPREF0063_10872</name>
</gene>
<dbReference type="AlphaFoldDB" id="E2SA82"/>
<name>E2SA82_9ACTN</name>
<evidence type="ECO:0000313" key="5">
    <source>
        <dbReference type="EMBL" id="EFQ84156.1"/>
    </source>
</evidence>
<dbReference type="PANTHER" id="PTHR33744">
    <property type="entry name" value="CARBOHYDRATE DIACID REGULATOR"/>
    <property type="match status" value="1"/>
</dbReference>
<feature type="domain" description="CdaR GGDEF-like" evidence="4">
    <location>
        <begin position="191"/>
        <end position="296"/>
    </location>
</feature>
<feature type="domain" description="PucR C-terminal helix-turn-helix" evidence="2">
    <location>
        <begin position="343"/>
        <end position="397"/>
    </location>
</feature>
<dbReference type="Gene3D" id="1.10.10.2840">
    <property type="entry name" value="PucR C-terminal helix-turn-helix domain"/>
    <property type="match status" value="1"/>
</dbReference>
<dbReference type="Proteomes" id="UP000003111">
    <property type="component" value="Unassembled WGS sequence"/>
</dbReference>
<dbReference type="EMBL" id="ACLF03000003">
    <property type="protein sequence ID" value="EFQ84156.1"/>
    <property type="molecule type" value="Genomic_DNA"/>
</dbReference>
<keyword evidence="6" id="KW-1185">Reference proteome</keyword>
<evidence type="ECO:0000259" key="3">
    <source>
        <dbReference type="Pfam" id="PF14361"/>
    </source>
</evidence>
<reference evidence="5" key="1">
    <citation type="submission" date="2010-08" db="EMBL/GenBank/DDBJ databases">
        <authorList>
            <person name="Muzny D."/>
            <person name="Qin X."/>
            <person name="Buhay C."/>
            <person name="Dugan-Rocha S."/>
            <person name="Ding Y."/>
            <person name="Chen G."/>
            <person name="Hawes A."/>
            <person name="Holder M."/>
            <person name="Jhangiani S."/>
            <person name="Johnson A."/>
            <person name="Khan Z."/>
            <person name="Li Z."/>
            <person name="Liu W."/>
            <person name="Liu X."/>
            <person name="Perez L."/>
            <person name="Shen H."/>
            <person name="Wang Q."/>
            <person name="Watt J."/>
            <person name="Xi L."/>
            <person name="Xin Y."/>
            <person name="Zhou J."/>
            <person name="Deng J."/>
            <person name="Jiang H."/>
            <person name="Liu Y."/>
            <person name="Qu J."/>
            <person name="Song X.-Z."/>
            <person name="Zhang L."/>
            <person name="Villasana D."/>
            <person name="Johnson A."/>
            <person name="Liu J."/>
            <person name="Liyanage D."/>
            <person name="Lorensuhewa L."/>
            <person name="Robinson T."/>
            <person name="Song A."/>
            <person name="Song B.-B."/>
            <person name="Dinh H."/>
            <person name="Thornton R."/>
            <person name="Coyle M."/>
            <person name="Francisco L."/>
            <person name="Jackson L."/>
            <person name="Javaid M."/>
            <person name="Korchina V."/>
            <person name="Kovar C."/>
            <person name="Mata R."/>
            <person name="Mathew T."/>
            <person name="Ngo R."/>
            <person name="Nguyen L."/>
            <person name="Nguyen N."/>
            <person name="Okwuonu G."/>
            <person name="Ongeri F."/>
            <person name="Pham C."/>
            <person name="Simmons D."/>
            <person name="Wilczek-Boney K."/>
            <person name="Hale W."/>
            <person name="Jakkamsetti A."/>
            <person name="Pham P."/>
            <person name="Ruth R."/>
            <person name="San Lucas F."/>
            <person name="Warren J."/>
            <person name="Zhang J."/>
            <person name="Zhao Z."/>
            <person name="Zhou C."/>
            <person name="Zhu D."/>
            <person name="Lee S."/>
            <person name="Bess C."/>
            <person name="Blankenburg K."/>
            <person name="Forbes L."/>
            <person name="Fu Q."/>
            <person name="Gubbala S."/>
            <person name="Hirani K."/>
            <person name="Jayaseelan J.C."/>
            <person name="Lara F."/>
            <person name="Munidasa M."/>
            <person name="Palculict T."/>
            <person name="Patil S."/>
            <person name="Pu L.-L."/>
            <person name="Saada N."/>
            <person name="Tang L."/>
            <person name="Weissenberger G."/>
            <person name="Zhu Y."/>
            <person name="Hemphill L."/>
            <person name="Shang Y."/>
            <person name="Youmans B."/>
            <person name="Ayvaz T."/>
            <person name="Ross M."/>
            <person name="Santibanez J."/>
            <person name="Aqrawi P."/>
            <person name="Gross S."/>
            <person name="Joshi V."/>
            <person name="Fowler G."/>
            <person name="Nazareth L."/>
            <person name="Reid J."/>
            <person name="Worley K."/>
            <person name="Petrosino J."/>
            <person name="Highlander S."/>
            <person name="Gibbs R."/>
        </authorList>
    </citation>
    <scope>NUCLEOTIDE SEQUENCE [LARGE SCALE GENOMIC DNA]</scope>
    <source>
        <strain evidence="5">DSM 15272</strain>
    </source>
</reference>
<dbReference type="Pfam" id="PF14361">
    <property type="entry name" value="RsbRD_N"/>
    <property type="match status" value="1"/>
</dbReference>
<comment type="caution">
    <text evidence="5">The sequence shown here is derived from an EMBL/GenBank/DDBJ whole genome shotgun (WGS) entry which is preliminary data.</text>
</comment>
<dbReference type="HOGENOM" id="CLU_051160_1_0_11"/>
<dbReference type="InterPro" id="IPR025736">
    <property type="entry name" value="PucR_C-HTH_dom"/>
</dbReference>
<protein>
    <recommendedName>
        <fullName evidence="7">PucR C-terminal helix-turn-helix domain-containing protein</fullName>
    </recommendedName>
</protein>
<dbReference type="InterPro" id="IPR042070">
    <property type="entry name" value="PucR_C-HTH_sf"/>
</dbReference>
<dbReference type="PANTHER" id="PTHR33744:SF1">
    <property type="entry name" value="DNA-BINDING TRANSCRIPTIONAL ACTIVATOR ADER"/>
    <property type="match status" value="1"/>
</dbReference>
<dbReference type="InterPro" id="IPR051448">
    <property type="entry name" value="CdaR-like_regulators"/>
</dbReference>
<evidence type="ECO:0008006" key="7">
    <source>
        <dbReference type="Google" id="ProtNLM"/>
    </source>
</evidence>
<dbReference type="InterPro" id="IPR025751">
    <property type="entry name" value="RsbRD_N_dom"/>
</dbReference>
<proteinExistence type="inferred from homology"/>
<accession>E2SA82</accession>
<dbReference type="eggNOG" id="COG2508">
    <property type="taxonomic scope" value="Bacteria"/>
</dbReference>
<organism evidence="5 6">
    <name type="scientific">Aeromicrobium marinum DSM 15272</name>
    <dbReference type="NCBI Taxonomy" id="585531"/>
    <lineage>
        <taxon>Bacteria</taxon>
        <taxon>Bacillati</taxon>
        <taxon>Actinomycetota</taxon>
        <taxon>Actinomycetes</taxon>
        <taxon>Propionibacteriales</taxon>
        <taxon>Nocardioidaceae</taxon>
        <taxon>Aeromicrobium</taxon>
    </lineage>
</organism>
<dbReference type="Pfam" id="PF13556">
    <property type="entry name" value="HTH_30"/>
    <property type="match status" value="1"/>
</dbReference>